<feature type="non-terminal residue" evidence="4">
    <location>
        <position position="114"/>
    </location>
</feature>
<dbReference type="GO" id="GO:0009055">
    <property type="term" value="F:electron transfer activity"/>
    <property type="evidence" value="ECO:0007669"/>
    <property type="project" value="InterPro"/>
</dbReference>
<dbReference type="Proteomes" id="UP000267821">
    <property type="component" value="Unassembled WGS sequence"/>
</dbReference>
<keyword evidence="1" id="KW-0479">Metal-binding</keyword>
<protein>
    <submittedName>
        <fullName evidence="4">Cupredoxin</fullName>
    </submittedName>
</protein>
<keyword evidence="5" id="KW-1185">Reference proteome</keyword>
<dbReference type="Gene3D" id="2.60.40.420">
    <property type="entry name" value="Cupredoxins - blue copper proteins"/>
    <property type="match status" value="1"/>
</dbReference>
<evidence type="ECO:0000313" key="5">
    <source>
        <dbReference type="Proteomes" id="UP000267821"/>
    </source>
</evidence>
<evidence type="ECO:0000259" key="3">
    <source>
        <dbReference type="Pfam" id="PF00127"/>
    </source>
</evidence>
<dbReference type="Pfam" id="PF00127">
    <property type="entry name" value="Copper-bind"/>
    <property type="match status" value="1"/>
</dbReference>
<dbReference type="AlphaFoldDB" id="A0A3N4LIF5"/>
<dbReference type="InterPro" id="IPR052953">
    <property type="entry name" value="Ser-rich/MCO-related"/>
</dbReference>
<evidence type="ECO:0000256" key="1">
    <source>
        <dbReference type="ARBA" id="ARBA00022723"/>
    </source>
</evidence>
<gene>
    <name evidence="4" type="ORF">L211DRAFT_756011</name>
</gene>
<dbReference type="InterPro" id="IPR008972">
    <property type="entry name" value="Cupredoxin"/>
</dbReference>
<dbReference type="STRING" id="1051890.A0A3N4LIF5"/>
<sequence>TASTKVHEVQVGSKDGKLVFTPDSLDAALGDSVQFQFYPTSHSVVRSSFENPCVPLDPSTSNGTSGFFSGPMPVQKSDTYMPTFTILVTETTPIWYYCGAPSHCSLGMVGVINP</sequence>
<name>A0A3N4LIF5_9PEZI</name>
<dbReference type="CDD" id="cd00920">
    <property type="entry name" value="Cupredoxin"/>
    <property type="match status" value="1"/>
</dbReference>
<dbReference type="OrthoDB" id="2331100at2759"/>
<dbReference type="GO" id="GO:0005507">
    <property type="term" value="F:copper ion binding"/>
    <property type="evidence" value="ECO:0007669"/>
    <property type="project" value="InterPro"/>
</dbReference>
<dbReference type="EMBL" id="ML121571">
    <property type="protein sequence ID" value="RPB20431.1"/>
    <property type="molecule type" value="Genomic_DNA"/>
</dbReference>
<dbReference type="InParanoid" id="A0A3N4LIF5"/>
<reference evidence="4 5" key="1">
    <citation type="journal article" date="2018" name="Nat. Ecol. Evol.">
        <title>Pezizomycetes genomes reveal the molecular basis of ectomycorrhizal truffle lifestyle.</title>
        <authorList>
            <person name="Murat C."/>
            <person name="Payen T."/>
            <person name="Noel B."/>
            <person name="Kuo A."/>
            <person name="Morin E."/>
            <person name="Chen J."/>
            <person name="Kohler A."/>
            <person name="Krizsan K."/>
            <person name="Balestrini R."/>
            <person name="Da Silva C."/>
            <person name="Montanini B."/>
            <person name="Hainaut M."/>
            <person name="Levati E."/>
            <person name="Barry K.W."/>
            <person name="Belfiori B."/>
            <person name="Cichocki N."/>
            <person name="Clum A."/>
            <person name="Dockter R.B."/>
            <person name="Fauchery L."/>
            <person name="Guy J."/>
            <person name="Iotti M."/>
            <person name="Le Tacon F."/>
            <person name="Lindquist E.A."/>
            <person name="Lipzen A."/>
            <person name="Malagnac F."/>
            <person name="Mello A."/>
            <person name="Molinier V."/>
            <person name="Miyauchi S."/>
            <person name="Poulain J."/>
            <person name="Riccioni C."/>
            <person name="Rubini A."/>
            <person name="Sitrit Y."/>
            <person name="Splivallo R."/>
            <person name="Traeger S."/>
            <person name="Wang M."/>
            <person name="Zifcakova L."/>
            <person name="Wipf D."/>
            <person name="Zambonelli A."/>
            <person name="Paolocci F."/>
            <person name="Nowrousian M."/>
            <person name="Ottonello S."/>
            <person name="Baldrian P."/>
            <person name="Spatafora J.W."/>
            <person name="Henrissat B."/>
            <person name="Nagy L.G."/>
            <person name="Aury J.M."/>
            <person name="Wincker P."/>
            <person name="Grigoriev I.V."/>
            <person name="Bonfante P."/>
            <person name="Martin F.M."/>
        </authorList>
    </citation>
    <scope>NUCLEOTIDE SEQUENCE [LARGE SCALE GENOMIC DNA]</scope>
    <source>
        <strain evidence="4 5">ATCC MYA-4762</strain>
    </source>
</reference>
<accession>A0A3N4LIF5</accession>
<dbReference type="InterPro" id="IPR000923">
    <property type="entry name" value="BlueCu_1"/>
</dbReference>
<dbReference type="SUPFAM" id="SSF49503">
    <property type="entry name" value="Cupredoxins"/>
    <property type="match status" value="1"/>
</dbReference>
<feature type="non-terminal residue" evidence="4">
    <location>
        <position position="1"/>
    </location>
</feature>
<evidence type="ECO:0000256" key="2">
    <source>
        <dbReference type="ARBA" id="ARBA00023008"/>
    </source>
</evidence>
<dbReference type="PANTHER" id="PTHR34883">
    <property type="entry name" value="SERINE-RICH PROTEIN, PUTATIVE-RELATED-RELATED"/>
    <property type="match status" value="1"/>
</dbReference>
<keyword evidence="2" id="KW-0186">Copper</keyword>
<dbReference type="PANTHER" id="PTHR34883:SF15">
    <property type="entry name" value="EXTRACELLULAR SERINE-RICH PROTEIN"/>
    <property type="match status" value="1"/>
</dbReference>
<evidence type="ECO:0000313" key="4">
    <source>
        <dbReference type="EMBL" id="RPB20431.1"/>
    </source>
</evidence>
<proteinExistence type="predicted"/>
<organism evidence="4 5">
    <name type="scientific">Terfezia boudieri ATCC MYA-4762</name>
    <dbReference type="NCBI Taxonomy" id="1051890"/>
    <lineage>
        <taxon>Eukaryota</taxon>
        <taxon>Fungi</taxon>
        <taxon>Dikarya</taxon>
        <taxon>Ascomycota</taxon>
        <taxon>Pezizomycotina</taxon>
        <taxon>Pezizomycetes</taxon>
        <taxon>Pezizales</taxon>
        <taxon>Pezizaceae</taxon>
        <taxon>Terfezia</taxon>
    </lineage>
</organism>
<feature type="domain" description="Blue (type 1) copper" evidence="3">
    <location>
        <begin position="8"/>
        <end position="112"/>
    </location>
</feature>